<evidence type="ECO:0000313" key="2">
    <source>
        <dbReference type="Proteomes" id="UP000044377"/>
    </source>
</evidence>
<sequence>MAESGNIKNPACSLKDSFCTRRLTRYGKFEVKNFFHGPAALFGGVDIKRRGNPLRLKLEYDANDYSNEAAIAGGVKK</sequence>
<dbReference type="EMBL" id="CGIG01000001">
    <property type="protein sequence ID" value="CPR21742.1"/>
    <property type="molecule type" value="Genomic_DNA"/>
</dbReference>
<dbReference type="AlphaFoldDB" id="A0A0G4K387"/>
<keyword evidence="1" id="KW-0449">Lipoprotein</keyword>
<dbReference type="Pfam" id="PF06082">
    <property type="entry name" value="YjbH"/>
    <property type="match status" value="1"/>
</dbReference>
<name>A0A0G4K387_9GAMM</name>
<dbReference type="Proteomes" id="UP000044377">
    <property type="component" value="Unassembled WGS sequence"/>
</dbReference>
<reference evidence="2" key="1">
    <citation type="submission" date="2015-01" db="EMBL/GenBank/DDBJ databases">
        <authorList>
            <person name="Paterson Steve"/>
        </authorList>
    </citation>
    <scope>NUCLEOTIDE SEQUENCE [LARGE SCALE GENOMIC DNA]</scope>
    <source>
        <strain evidence="2">OBR1</strain>
    </source>
</reference>
<gene>
    <name evidence="1" type="ORF">BN1221_05057c</name>
</gene>
<keyword evidence="2" id="KW-1185">Reference proteome</keyword>
<dbReference type="InterPro" id="IPR010344">
    <property type="entry name" value="YbjH"/>
</dbReference>
<organism evidence="1 2">
    <name type="scientific">Brenneria goodwinii</name>
    <dbReference type="NCBI Taxonomy" id="1109412"/>
    <lineage>
        <taxon>Bacteria</taxon>
        <taxon>Pseudomonadati</taxon>
        <taxon>Pseudomonadota</taxon>
        <taxon>Gammaproteobacteria</taxon>
        <taxon>Enterobacterales</taxon>
        <taxon>Pectobacteriaceae</taxon>
        <taxon>Brenneria</taxon>
    </lineage>
</organism>
<accession>A0A0G4K387</accession>
<protein>
    <submittedName>
        <fullName evidence="1">YjbH outer membrane lipoprotein</fullName>
    </submittedName>
</protein>
<proteinExistence type="predicted"/>
<evidence type="ECO:0000313" key="1">
    <source>
        <dbReference type="EMBL" id="CPR21742.1"/>
    </source>
</evidence>
<dbReference type="STRING" id="1109412.BN1221_05057c"/>